<dbReference type="EMBL" id="BAABME010018495">
    <property type="protein sequence ID" value="GAA0154029.1"/>
    <property type="molecule type" value="Genomic_DNA"/>
</dbReference>
<proteinExistence type="predicted"/>
<accession>A0AAV3PR59</accession>
<feature type="region of interest" description="Disordered" evidence="1">
    <location>
        <begin position="215"/>
        <end position="257"/>
    </location>
</feature>
<dbReference type="Proteomes" id="UP001454036">
    <property type="component" value="Unassembled WGS sequence"/>
</dbReference>
<protein>
    <submittedName>
        <fullName evidence="2">Uncharacterized protein</fullName>
    </submittedName>
</protein>
<evidence type="ECO:0000256" key="1">
    <source>
        <dbReference type="SAM" id="MobiDB-lite"/>
    </source>
</evidence>
<dbReference type="AlphaFoldDB" id="A0AAV3PR59"/>
<organism evidence="2 3">
    <name type="scientific">Lithospermum erythrorhizon</name>
    <name type="common">Purple gromwell</name>
    <name type="synonym">Lithospermum officinale var. erythrorhizon</name>
    <dbReference type="NCBI Taxonomy" id="34254"/>
    <lineage>
        <taxon>Eukaryota</taxon>
        <taxon>Viridiplantae</taxon>
        <taxon>Streptophyta</taxon>
        <taxon>Embryophyta</taxon>
        <taxon>Tracheophyta</taxon>
        <taxon>Spermatophyta</taxon>
        <taxon>Magnoliopsida</taxon>
        <taxon>eudicotyledons</taxon>
        <taxon>Gunneridae</taxon>
        <taxon>Pentapetalae</taxon>
        <taxon>asterids</taxon>
        <taxon>lamiids</taxon>
        <taxon>Boraginales</taxon>
        <taxon>Boraginaceae</taxon>
        <taxon>Boraginoideae</taxon>
        <taxon>Lithospermeae</taxon>
        <taxon>Lithospermum</taxon>
    </lineage>
</organism>
<keyword evidence="3" id="KW-1185">Reference proteome</keyword>
<gene>
    <name evidence="2" type="ORF">LIER_37786</name>
</gene>
<name>A0AAV3PR59_LITER</name>
<evidence type="ECO:0000313" key="3">
    <source>
        <dbReference type="Proteomes" id="UP001454036"/>
    </source>
</evidence>
<sequence>MVRTKRWCFGKRNKRKEEGDEDYGGYMQRWKKSRTKRFQSNPFVLYLPWKEEASVREEVTEPTIENPKSVFDKDFRGHIQIGDSSGGDIGLRKKGFKLIEKDFEEPIETSSNVGKVSESSNEITFSEHVINSSNEFHIGKTIEYEDPIGVALCVTNVLKDLSHITEVTNNVVDLNVTNHLESFETNTMNEGVNVLEENIVENIVFERKAIKAERKARREVEKEAEEKAAKKRERKAEKKRKRETGKKVEKERAKTSNPIGDDSWCIDDEITESKEEDVVQILKKKKAAGKLKINETWTRVNNKRIPKNVAPVSTEVVALNSRDEKAKWKFIYK</sequence>
<reference evidence="2 3" key="1">
    <citation type="submission" date="2024-01" db="EMBL/GenBank/DDBJ databases">
        <title>The complete chloroplast genome sequence of Lithospermum erythrorhizon: insights into the phylogenetic relationship among Boraginaceae species and the maternal lineages of purple gromwells.</title>
        <authorList>
            <person name="Okada T."/>
            <person name="Watanabe K."/>
        </authorList>
    </citation>
    <scope>NUCLEOTIDE SEQUENCE [LARGE SCALE GENOMIC DNA]</scope>
</reference>
<feature type="compositionally biased region" description="Basic and acidic residues" evidence="1">
    <location>
        <begin position="245"/>
        <end position="254"/>
    </location>
</feature>
<feature type="compositionally biased region" description="Basic and acidic residues" evidence="1">
    <location>
        <begin position="215"/>
        <end position="228"/>
    </location>
</feature>
<feature type="compositionally biased region" description="Basic residues" evidence="1">
    <location>
        <begin position="229"/>
        <end position="244"/>
    </location>
</feature>
<comment type="caution">
    <text evidence="2">The sequence shown here is derived from an EMBL/GenBank/DDBJ whole genome shotgun (WGS) entry which is preliminary data.</text>
</comment>
<evidence type="ECO:0000313" key="2">
    <source>
        <dbReference type="EMBL" id="GAA0154029.1"/>
    </source>
</evidence>